<dbReference type="PANTHER" id="PTHR43248">
    <property type="entry name" value="2-SUCCINYL-6-HYDROXY-2,4-CYCLOHEXADIENE-1-CARBOXYLATE SYNTHASE"/>
    <property type="match status" value="1"/>
</dbReference>
<keyword evidence="7" id="KW-1185">Reference proteome</keyword>
<feature type="domain" description="AB hydrolase-1" evidence="4">
    <location>
        <begin position="73"/>
        <end position="250"/>
    </location>
</feature>
<reference evidence="6 7" key="1">
    <citation type="submission" date="2016-10" db="EMBL/GenBank/DDBJ databases">
        <authorList>
            <person name="de Groot N.N."/>
        </authorList>
    </citation>
    <scope>NUCLEOTIDE SEQUENCE [LARGE SCALE GENOMIC DNA]</scope>
    <source>
        <strain evidence="6 7">DSM 44993</strain>
    </source>
</reference>
<proteinExistence type="inferred from homology"/>
<dbReference type="STRING" id="394193.SAMN04489732_11925"/>
<accession>A0A1H8YJ83</accession>
<evidence type="ECO:0000313" key="6">
    <source>
        <dbReference type="EMBL" id="SEP52143.1"/>
    </source>
</evidence>
<evidence type="ECO:0000256" key="2">
    <source>
        <dbReference type="ARBA" id="ARBA00022801"/>
    </source>
</evidence>
<comment type="similarity">
    <text evidence="1">Belongs to the peptidase S33 family.</text>
</comment>
<dbReference type="Pfam" id="PF00561">
    <property type="entry name" value="Abhydrolase_1"/>
    <property type="match status" value="1"/>
</dbReference>
<keyword evidence="2 6" id="KW-0378">Hydrolase</keyword>
<keyword evidence="3" id="KW-0732">Signal</keyword>
<dbReference type="InterPro" id="IPR029058">
    <property type="entry name" value="AB_hydrolase_fold"/>
</dbReference>
<feature type="domain" description="Peptidase S33 tripeptidyl aminopeptidase-like C-terminal" evidence="5">
    <location>
        <begin position="379"/>
        <end position="469"/>
    </location>
</feature>
<gene>
    <name evidence="6" type="ORF">SAMN04489732_11925</name>
</gene>
<dbReference type="InterPro" id="IPR013595">
    <property type="entry name" value="Pept_S33_TAP-like_C"/>
</dbReference>
<dbReference type="Proteomes" id="UP000198582">
    <property type="component" value="Unassembled WGS sequence"/>
</dbReference>
<dbReference type="Pfam" id="PF08386">
    <property type="entry name" value="Abhydrolase_4"/>
    <property type="match status" value="1"/>
</dbReference>
<evidence type="ECO:0000259" key="5">
    <source>
        <dbReference type="Pfam" id="PF08386"/>
    </source>
</evidence>
<organism evidence="6 7">
    <name type="scientific">Amycolatopsis saalfeldensis</name>
    <dbReference type="NCBI Taxonomy" id="394193"/>
    <lineage>
        <taxon>Bacteria</taxon>
        <taxon>Bacillati</taxon>
        <taxon>Actinomycetota</taxon>
        <taxon>Actinomycetes</taxon>
        <taxon>Pseudonocardiales</taxon>
        <taxon>Pseudonocardiaceae</taxon>
        <taxon>Amycolatopsis</taxon>
    </lineage>
</organism>
<dbReference type="AlphaFoldDB" id="A0A1H8YJ83"/>
<evidence type="ECO:0000256" key="1">
    <source>
        <dbReference type="ARBA" id="ARBA00010088"/>
    </source>
</evidence>
<dbReference type="InterPro" id="IPR000073">
    <property type="entry name" value="AB_hydrolase_1"/>
</dbReference>
<feature type="chain" id="PRO_5039089804" evidence="3">
    <location>
        <begin position="21"/>
        <end position="470"/>
    </location>
</feature>
<dbReference type="InterPro" id="IPR051601">
    <property type="entry name" value="Serine_prot/Carboxylest_S33"/>
</dbReference>
<evidence type="ECO:0000313" key="7">
    <source>
        <dbReference type="Proteomes" id="UP000198582"/>
    </source>
</evidence>
<dbReference type="EMBL" id="FOEF01000019">
    <property type="protein sequence ID" value="SEP52143.1"/>
    <property type="molecule type" value="Genomic_DNA"/>
</dbReference>
<dbReference type="Gene3D" id="3.40.50.1820">
    <property type="entry name" value="alpha/beta hydrolase"/>
    <property type="match status" value="1"/>
</dbReference>
<evidence type="ECO:0000256" key="3">
    <source>
        <dbReference type="SAM" id="SignalP"/>
    </source>
</evidence>
<sequence length="470" mass="49379">MKLVAAALLLLPLLTVPASPALQWTPCATRPEPTARCAHVDVPLDRTRPEAGTARLALAELPATDPAHRIGSLLINPGGPGGSGVGYVQFGGFSGPEFAQLRQHFDLVGFDPRGVWFSTPKITCDPAKLYDPAVNRYPATEAEYAALLAHNRAAGEDCLAKTGPMLGQADTQSAAEDVESIRVALGEPKISWLGVSYGTELGAVYASKHPDHVRAMVLDGAVDHARPLRQAIIEEAAATEDSLVRFASWCEGSAECALHGVDVLRYYDDLVARGAYSSALGRTATGDELSSGVYGFLASRSQWPDLGRALAAAGGDHPDSAALTQVASFFSPIYGAYRAIGCQDFPSPFTGLADLRVTAGLVRAVAPHSWRYSEFWDFTSGCAGWPVPAKNPPQPSPVHGAPPILVVGGTHDPATPLAWARGLADSIDGSVLLTRTDDGHTGLDNSPCARAEEVKYLVSGITPGPGKVCS</sequence>
<protein>
    <submittedName>
        <fullName evidence="6">Alpha/beta hydrolase fold</fullName>
    </submittedName>
</protein>
<dbReference type="SUPFAM" id="SSF53474">
    <property type="entry name" value="alpha/beta-Hydrolases"/>
    <property type="match status" value="1"/>
</dbReference>
<evidence type="ECO:0000259" key="4">
    <source>
        <dbReference type="Pfam" id="PF00561"/>
    </source>
</evidence>
<dbReference type="PANTHER" id="PTHR43248:SF30">
    <property type="entry name" value="AB HYDROLASE-1 DOMAIN-CONTAINING PROTEIN"/>
    <property type="match status" value="1"/>
</dbReference>
<feature type="signal peptide" evidence="3">
    <location>
        <begin position="1"/>
        <end position="20"/>
    </location>
</feature>
<name>A0A1H8YJ83_9PSEU</name>
<dbReference type="OrthoDB" id="4006962at2"/>
<dbReference type="RefSeq" id="WP_091624962.1">
    <property type="nucleotide sequence ID" value="NZ_FOEF01000019.1"/>
</dbReference>
<dbReference type="GO" id="GO:0016787">
    <property type="term" value="F:hydrolase activity"/>
    <property type="evidence" value="ECO:0007669"/>
    <property type="project" value="UniProtKB-KW"/>
</dbReference>